<reference evidence="2 3" key="1">
    <citation type="submission" date="2013-07" db="EMBL/GenBank/DDBJ databases">
        <title>Comparative Genomic and Metabolomic Analysis of Twelve Strains of Pseudoalteromonas luteoviolacea.</title>
        <authorList>
            <person name="Vynne N.G."/>
            <person name="Mansson M."/>
            <person name="Gram L."/>
        </authorList>
    </citation>
    <scope>NUCLEOTIDE SEQUENCE [LARGE SCALE GENOMIC DNA]</scope>
    <source>
        <strain evidence="2 3">S4060-1</strain>
    </source>
</reference>
<proteinExistence type="predicted"/>
<comment type="caution">
    <text evidence="2">The sequence shown here is derived from an EMBL/GenBank/DDBJ whole genome shotgun (WGS) entry which is preliminary data.</text>
</comment>
<dbReference type="AlphaFoldDB" id="A0A161YY23"/>
<evidence type="ECO:0000313" key="3">
    <source>
        <dbReference type="Proteomes" id="UP000076661"/>
    </source>
</evidence>
<accession>A0A161YY23</accession>
<feature type="region of interest" description="Disordered" evidence="1">
    <location>
        <begin position="45"/>
        <end position="91"/>
    </location>
</feature>
<evidence type="ECO:0000313" key="2">
    <source>
        <dbReference type="EMBL" id="KZN68061.1"/>
    </source>
</evidence>
<feature type="compositionally biased region" description="Low complexity" evidence="1">
    <location>
        <begin position="51"/>
        <end position="63"/>
    </location>
</feature>
<dbReference type="Proteomes" id="UP000076661">
    <property type="component" value="Unassembled WGS sequence"/>
</dbReference>
<evidence type="ECO:0000256" key="1">
    <source>
        <dbReference type="SAM" id="MobiDB-lite"/>
    </source>
</evidence>
<protein>
    <submittedName>
        <fullName evidence="2">Uncharacterized protein</fullName>
    </submittedName>
</protein>
<name>A0A161YY23_9GAMM</name>
<dbReference type="RefSeq" id="WP_063380588.1">
    <property type="nucleotide sequence ID" value="NZ_AUXX01000010.1"/>
</dbReference>
<sequence>MSKAKRRIRWRRVRILKPYNYYFHVSAKPQTNQLVSQPLKATHLDDMPDESLSSSVNTSSVKSDTLAAWDSEPHTIGVDNESQPTTPPKDASTEVLYVAEADSPIAEFEPGQNPYIFYLQQVPIMLTGLPQEVAISAPTNTQVASELESRSEMDIDRAISVATPQLEVMTVEADDDPLPQSTDNGVHDGDGELLLFWQNPRVAYPKPSTYRQGVKSPHVANLPARFGGHAEQSVDHRGFRVALDKQLQKQSVKLNTWATLWHSPKTLARWACQQPFEHLVRLLKGQYGVSVSTISTEQFLLGCICHGGESLINEAQLAECVLPVMEVVNQFQFEGKAEAFIETLSAQYSTSYWVLIRQMTTPKFCVRLSSLMMSAPWSGASPIVSTIDWRKPVEVTLFKIPSDAGAHLSAQYVRMKSRWQPYLAMPLLEFMFLQQSLPDSPNYSDDILHRIDAST</sequence>
<gene>
    <name evidence="2" type="ORF">N478_15675</name>
</gene>
<organism evidence="2 3">
    <name type="scientific">Pseudoalteromonas luteoviolacea S4060-1</name>
    <dbReference type="NCBI Taxonomy" id="1365257"/>
    <lineage>
        <taxon>Bacteria</taxon>
        <taxon>Pseudomonadati</taxon>
        <taxon>Pseudomonadota</taxon>
        <taxon>Gammaproteobacteria</taxon>
        <taxon>Alteromonadales</taxon>
        <taxon>Pseudoalteromonadaceae</taxon>
        <taxon>Pseudoalteromonas</taxon>
    </lineage>
</organism>
<dbReference type="PATRIC" id="fig|1365257.3.peg.1548"/>
<dbReference type="EMBL" id="AUXX01000010">
    <property type="protein sequence ID" value="KZN68061.1"/>
    <property type="molecule type" value="Genomic_DNA"/>
</dbReference>